<dbReference type="GO" id="GO:0042555">
    <property type="term" value="C:MCM complex"/>
    <property type="evidence" value="ECO:0007669"/>
    <property type="project" value="InterPro"/>
</dbReference>
<comment type="function">
    <text evidence="16">Acts as component of the MCM2-7 complex (MCM complex) which is the replicative helicase essential for 'once per cell cycle' DNA replication initiation and elongation in eukaryotic cells. The active ATPase sites in the MCM2-7 ring are formed through the interaction surfaces of two neighboring subunits such that a critical structure of a conserved arginine finger motif is provided in trans relative to the ATP-binding site of the Walker A box of the adjacent subunit. The six ATPase active sites, however, are likely to contribute differentially to the complex helicase activity.</text>
</comment>
<evidence type="ECO:0000256" key="7">
    <source>
        <dbReference type="ARBA" id="ARBA00022801"/>
    </source>
</evidence>
<dbReference type="GO" id="GO:0016887">
    <property type="term" value="F:ATP hydrolysis activity"/>
    <property type="evidence" value="ECO:0007669"/>
    <property type="project" value="RHEA"/>
</dbReference>
<dbReference type="Pfam" id="PF00493">
    <property type="entry name" value="MCM"/>
    <property type="match status" value="1"/>
</dbReference>
<evidence type="ECO:0000313" key="18">
    <source>
        <dbReference type="EMBL" id="VFQ98359.1"/>
    </source>
</evidence>
<dbReference type="Pfam" id="PF17207">
    <property type="entry name" value="MCM_OB"/>
    <property type="match status" value="1"/>
</dbReference>
<dbReference type="GO" id="GO:0000347">
    <property type="term" value="C:THO complex"/>
    <property type="evidence" value="ECO:0007669"/>
    <property type="project" value="UniProtKB-ARBA"/>
</dbReference>
<evidence type="ECO:0000313" key="19">
    <source>
        <dbReference type="Proteomes" id="UP000595140"/>
    </source>
</evidence>
<dbReference type="Gene3D" id="3.40.50.300">
    <property type="entry name" value="P-loop containing nucleotide triphosphate hydrolases"/>
    <property type="match status" value="1"/>
</dbReference>
<keyword evidence="19" id="KW-1185">Reference proteome</keyword>
<dbReference type="CDD" id="cd17758">
    <property type="entry name" value="MCM7"/>
    <property type="match status" value="1"/>
</dbReference>
<reference evidence="18 19" key="1">
    <citation type="submission" date="2018-04" db="EMBL/GenBank/DDBJ databases">
        <authorList>
            <person name="Vogel A."/>
        </authorList>
    </citation>
    <scope>NUCLEOTIDE SEQUENCE [LARGE SCALE GENOMIC DNA]</scope>
</reference>
<dbReference type="AlphaFoldDB" id="A0A484NBR8"/>
<dbReference type="InterPro" id="IPR027417">
    <property type="entry name" value="P-loop_NTPase"/>
</dbReference>
<dbReference type="Gene3D" id="2.20.28.10">
    <property type="match status" value="1"/>
</dbReference>
<proteinExistence type="inferred from homology"/>
<dbReference type="PANTHER" id="PTHR11630">
    <property type="entry name" value="DNA REPLICATION LICENSING FACTOR MCM FAMILY MEMBER"/>
    <property type="match status" value="1"/>
</dbReference>
<comment type="catalytic activity">
    <reaction evidence="13 16">
        <text>ATP + H2O = ADP + phosphate + H(+)</text>
        <dbReference type="Rhea" id="RHEA:13065"/>
        <dbReference type="ChEBI" id="CHEBI:15377"/>
        <dbReference type="ChEBI" id="CHEBI:15378"/>
        <dbReference type="ChEBI" id="CHEBI:30616"/>
        <dbReference type="ChEBI" id="CHEBI:43474"/>
        <dbReference type="ChEBI" id="CHEBI:456216"/>
        <dbReference type="EC" id="3.6.4.12"/>
    </reaction>
</comment>
<keyword evidence="10 15" id="KW-0238">DNA-binding</keyword>
<dbReference type="InterPro" id="IPR027925">
    <property type="entry name" value="MCM_N"/>
</dbReference>
<dbReference type="GO" id="GO:0006271">
    <property type="term" value="P:DNA strand elongation involved in DNA replication"/>
    <property type="evidence" value="ECO:0007669"/>
    <property type="project" value="TreeGrafter"/>
</dbReference>
<feature type="domain" description="MCM C-terminal AAA(+) ATPase" evidence="17">
    <location>
        <begin position="326"/>
        <end position="532"/>
    </location>
</feature>
<accession>A0A484NBR8</accession>
<dbReference type="EC" id="3.6.4.12" evidence="4 16"/>
<dbReference type="Pfam" id="PF14551">
    <property type="entry name" value="MCM_N"/>
    <property type="match status" value="1"/>
</dbReference>
<dbReference type="FunFam" id="2.20.28.10:FF:000004">
    <property type="entry name" value="DNA replication licensing factor MCM7"/>
    <property type="match status" value="1"/>
</dbReference>
<dbReference type="Pfam" id="PF17855">
    <property type="entry name" value="MCM_lid"/>
    <property type="match status" value="1"/>
</dbReference>
<dbReference type="Gene3D" id="3.30.1640.10">
    <property type="entry name" value="mini-chromosome maintenance (MCM) complex, chain A, domain 1"/>
    <property type="match status" value="1"/>
</dbReference>
<dbReference type="PRINTS" id="PR01657">
    <property type="entry name" value="MCMFAMILY"/>
</dbReference>
<organism evidence="18 19">
    <name type="scientific">Cuscuta campestris</name>
    <dbReference type="NCBI Taxonomy" id="132261"/>
    <lineage>
        <taxon>Eukaryota</taxon>
        <taxon>Viridiplantae</taxon>
        <taxon>Streptophyta</taxon>
        <taxon>Embryophyta</taxon>
        <taxon>Tracheophyta</taxon>
        <taxon>Spermatophyta</taxon>
        <taxon>Magnoliopsida</taxon>
        <taxon>eudicotyledons</taxon>
        <taxon>Gunneridae</taxon>
        <taxon>Pentapetalae</taxon>
        <taxon>asterids</taxon>
        <taxon>lamiids</taxon>
        <taxon>Solanales</taxon>
        <taxon>Convolvulaceae</taxon>
        <taxon>Cuscuteae</taxon>
        <taxon>Cuscuta</taxon>
        <taxon>Cuscuta subgen. Grammica</taxon>
        <taxon>Cuscuta sect. Cleistogrammica</taxon>
    </lineage>
</organism>
<evidence type="ECO:0000256" key="15">
    <source>
        <dbReference type="RuleBase" id="RU004070"/>
    </source>
</evidence>
<dbReference type="PANTHER" id="PTHR11630:SF26">
    <property type="entry name" value="DNA REPLICATION LICENSING FACTOR MCM7"/>
    <property type="match status" value="1"/>
</dbReference>
<dbReference type="GO" id="GO:0017116">
    <property type="term" value="F:single-stranded DNA helicase activity"/>
    <property type="evidence" value="ECO:0007669"/>
    <property type="project" value="TreeGrafter"/>
</dbReference>
<dbReference type="GO" id="GO:0005524">
    <property type="term" value="F:ATP binding"/>
    <property type="evidence" value="ECO:0007669"/>
    <property type="project" value="UniProtKB-KW"/>
</dbReference>
<dbReference type="PROSITE" id="PS50051">
    <property type="entry name" value="MCM_2"/>
    <property type="match status" value="1"/>
</dbReference>
<dbReference type="GO" id="GO:0003697">
    <property type="term" value="F:single-stranded DNA binding"/>
    <property type="evidence" value="ECO:0007669"/>
    <property type="project" value="TreeGrafter"/>
</dbReference>
<evidence type="ECO:0000256" key="9">
    <source>
        <dbReference type="ARBA" id="ARBA00022840"/>
    </source>
</evidence>
<dbReference type="PRINTS" id="PR01663">
    <property type="entry name" value="MCMPROTEIN7"/>
</dbReference>
<evidence type="ECO:0000256" key="8">
    <source>
        <dbReference type="ARBA" id="ARBA00022806"/>
    </source>
</evidence>
<dbReference type="PROSITE" id="PS00847">
    <property type="entry name" value="MCM_1"/>
    <property type="match status" value="1"/>
</dbReference>
<evidence type="ECO:0000256" key="11">
    <source>
        <dbReference type="ARBA" id="ARBA00023242"/>
    </source>
</evidence>
<name>A0A484NBR8_9ASTE</name>
<protein>
    <recommendedName>
        <fullName evidence="14 16">DNA replication licensing factor MCM7</fullName>
        <ecNumber evidence="4 16">3.6.4.12</ecNumber>
    </recommendedName>
</protein>
<dbReference type="InterPro" id="IPR031327">
    <property type="entry name" value="MCM"/>
</dbReference>
<dbReference type="InterPro" id="IPR041562">
    <property type="entry name" value="MCM_lid"/>
</dbReference>
<gene>
    <name evidence="16" type="primary">MCM7</name>
    <name evidence="18" type="ORF">CCAM_LOCUS40135</name>
</gene>
<keyword evidence="7 16" id="KW-0378">Hydrolase</keyword>
<sequence length="718" mass="81023">MMDSSDFEKDKDLARKFLSEFADIDGEAKYMNILIDVANRKTKAIQIELEDLASYKDLDESFFQRVRENTRRYIGVFASAIDELMPNPTEEFNDEDDILITKRSEQGSENMDGSDAQQKMPPEIKRIYEVYITATSKVRPLTIREVKASYIGQLVNISGIVTRCSDVKPLMQIAVYTCEQCAFEIYQEVTARQFMPLFECPSSRCKINRVKGNLILQLRASKFLKFQEAKIQELAEHVPKGHIPRTMSVHLRGELTRKVVPGDVVELSGIFLPIPFVGFRAMRAGLIADTYLEAMSVTHFKKKYEEYELRGDEEEQIARLAEDGDIYNKLARSLAPEIFGHEDIKKALLLLLVGAPHRKLKDGMKIRGDIHICLMGDPGVAKSQLLKHIINVAPRGVYTTGKGSSGVGLTAAVQKDPVTNEMVLEGGALVLADMGICAIDEFDKMDESDRTAIHEVMEQQTVSIAKAGITTSLNARTAVLAAANPAWGRYDLRRTPAENINLPPALLSRFDLMWLILDRADMDIDLDLARHVVHVHQYNESPALGFTPLEPSLLRAYVSTARKLSPYLPRELEEYIASAYSSIRQEEAKSNTPHSYTTVRTLLSILRISAALARLRFSDAVAQSDVDEALRLMQMSKFSLYSDDRQRSGLDAISDIYSILRDEAARLNRMDVSYLQALNWINRKGYSEAQLKECLEEYAALNVWQIHPDTFDIRFIDA</sequence>
<dbReference type="InterPro" id="IPR001208">
    <property type="entry name" value="MCM_dom"/>
</dbReference>
<keyword evidence="8 16" id="KW-0347">Helicase</keyword>
<dbReference type="FunFam" id="3.40.50.300:FF:000835">
    <property type="entry name" value="DNA replication licensing factor MCM7"/>
    <property type="match status" value="1"/>
</dbReference>
<comment type="subcellular location">
    <subcellularLocation>
        <location evidence="1 16">Nucleus</location>
    </subcellularLocation>
    <subcellularLocation>
        <location evidence="2">Plastid</location>
    </subcellularLocation>
</comment>
<dbReference type="InterPro" id="IPR012340">
    <property type="entry name" value="NA-bd_OB-fold"/>
</dbReference>
<dbReference type="Gene3D" id="2.40.50.140">
    <property type="entry name" value="Nucleic acid-binding proteins"/>
    <property type="match status" value="1"/>
</dbReference>
<dbReference type="GO" id="GO:0009536">
    <property type="term" value="C:plastid"/>
    <property type="evidence" value="ECO:0007669"/>
    <property type="project" value="UniProtKB-SubCell"/>
</dbReference>
<dbReference type="InterPro" id="IPR033762">
    <property type="entry name" value="MCM_OB"/>
</dbReference>
<dbReference type="EMBL" id="OOIL02006581">
    <property type="protein sequence ID" value="VFQ98359.1"/>
    <property type="molecule type" value="Genomic_DNA"/>
</dbReference>
<dbReference type="InterPro" id="IPR008050">
    <property type="entry name" value="MCM7"/>
</dbReference>
<evidence type="ECO:0000256" key="4">
    <source>
        <dbReference type="ARBA" id="ARBA00012551"/>
    </source>
</evidence>
<comment type="similarity">
    <text evidence="3 15">Belongs to the MCM family.</text>
</comment>
<evidence type="ECO:0000256" key="3">
    <source>
        <dbReference type="ARBA" id="ARBA00008010"/>
    </source>
</evidence>
<evidence type="ECO:0000256" key="13">
    <source>
        <dbReference type="ARBA" id="ARBA00047995"/>
    </source>
</evidence>
<evidence type="ECO:0000256" key="2">
    <source>
        <dbReference type="ARBA" id="ARBA00004474"/>
    </source>
</evidence>
<dbReference type="SUPFAM" id="SSF50249">
    <property type="entry name" value="Nucleic acid-binding proteins"/>
    <property type="match status" value="1"/>
</dbReference>
<evidence type="ECO:0000256" key="16">
    <source>
        <dbReference type="RuleBase" id="RU365012"/>
    </source>
</evidence>
<dbReference type="GO" id="GO:0006270">
    <property type="term" value="P:DNA replication initiation"/>
    <property type="evidence" value="ECO:0007669"/>
    <property type="project" value="InterPro"/>
</dbReference>
<keyword evidence="12 16" id="KW-0131">Cell cycle</keyword>
<evidence type="ECO:0000256" key="12">
    <source>
        <dbReference type="ARBA" id="ARBA00023306"/>
    </source>
</evidence>
<evidence type="ECO:0000256" key="6">
    <source>
        <dbReference type="ARBA" id="ARBA00022741"/>
    </source>
</evidence>
<dbReference type="GO" id="GO:0000727">
    <property type="term" value="P:double-strand break repair via break-induced replication"/>
    <property type="evidence" value="ECO:0007669"/>
    <property type="project" value="TreeGrafter"/>
</dbReference>
<dbReference type="Proteomes" id="UP000595140">
    <property type="component" value="Unassembled WGS sequence"/>
</dbReference>
<dbReference type="InterPro" id="IPR018525">
    <property type="entry name" value="MCM_CS"/>
</dbReference>
<dbReference type="SUPFAM" id="SSF52540">
    <property type="entry name" value="P-loop containing nucleoside triphosphate hydrolases"/>
    <property type="match status" value="1"/>
</dbReference>
<dbReference type="OrthoDB" id="3207464at2759"/>
<keyword evidence="11 16" id="KW-0539">Nucleus</keyword>
<evidence type="ECO:0000256" key="10">
    <source>
        <dbReference type="ARBA" id="ARBA00023125"/>
    </source>
</evidence>
<keyword evidence="5 16" id="KW-0235">DNA replication</keyword>
<evidence type="ECO:0000256" key="5">
    <source>
        <dbReference type="ARBA" id="ARBA00022705"/>
    </source>
</evidence>
<evidence type="ECO:0000259" key="17">
    <source>
        <dbReference type="PROSITE" id="PS50051"/>
    </source>
</evidence>
<keyword evidence="6 15" id="KW-0547">Nucleotide-binding</keyword>
<evidence type="ECO:0000256" key="1">
    <source>
        <dbReference type="ARBA" id="ARBA00004123"/>
    </source>
</evidence>
<keyword evidence="9 15" id="KW-0067">ATP-binding</keyword>
<dbReference type="SMART" id="SM00350">
    <property type="entry name" value="MCM"/>
    <property type="match status" value="1"/>
</dbReference>
<evidence type="ECO:0000256" key="14">
    <source>
        <dbReference type="ARBA" id="ARBA00073503"/>
    </source>
</evidence>